<dbReference type="AlphaFoldDB" id="A0A1J1IRH2"/>
<name>A0A1J1IRH2_9DIPT</name>
<dbReference type="EMBL" id="CVRI01000058">
    <property type="protein sequence ID" value="CRL02815.1"/>
    <property type="molecule type" value="Genomic_DNA"/>
</dbReference>
<protein>
    <submittedName>
        <fullName evidence="2">CLUMA_CG015994, isoform A</fullName>
    </submittedName>
</protein>
<gene>
    <name evidence="2" type="ORF">CLUMA_CG015994</name>
</gene>
<keyword evidence="1" id="KW-0472">Membrane</keyword>
<accession>A0A1J1IRH2</accession>
<keyword evidence="3" id="KW-1185">Reference proteome</keyword>
<feature type="transmembrane region" description="Helical" evidence="1">
    <location>
        <begin position="20"/>
        <end position="42"/>
    </location>
</feature>
<dbReference type="Proteomes" id="UP000183832">
    <property type="component" value="Unassembled WGS sequence"/>
</dbReference>
<proteinExistence type="predicted"/>
<evidence type="ECO:0000313" key="2">
    <source>
        <dbReference type="EMBL" id="CRL02815.1"/>
    </source>
</evidence>
<sequence>MVCVYISIPYSENNKHKITILAFISVTVFFLLCSFVVCVHMQSIDDVDDYNSSKQREGWGEK</sequence>
<evidence type="ECO:0000256" key="1">
    <source>
        <dbReference type="SAM" id="Phobius"/>
    </source>
</evidence>
<keyword evidence="1" id="KW-1133">Transmembrane helix</keyword>
<organism evidence="2 3">
    <name type="scientific">Clunio marinus</name>
    <dbReference type="NCBI Taxonomy" id="568069"/>
    <lineage>
        <taxon>Eukaryota</taxon>
        <taxon>Metazoa</taxon>
        <taxon>Ecdysozoa</taxon>
        <taxon>Arthropoda</taxon>
        <taxon>Hexapoda</taxon>
        <taxon>Insecta</taxon>
        <taxon>Pterygota</taxon>
        <taxon>Neoptera</taxon>
        <taxon>Endopterygota</taxon>
        <taxon>Diptera</taxon>
        <taxon>Nematocera</taxon>
        <taxon>Chironomoidea</taxon>
        <taxon>Chironomidae</taxon>
        <taxon>Clunio</taxon>
    </lineage>
</organism>
<keyword evidence="1" id="KW-0812">Transmembrane</keyword>
<reference evidence="2 3" key="1">
    <citation type="submission" date="2015-04" db="EMBL/GenBank/DDBJ databases">
        <authorList>
            <person name="Syromyatnikov M.Y."/>
            <person name="Popov V.N."/>
        </authorList>
    </citation>
    <scope>NUCLEOTIDE SEQUENCE [LARGE SCALE GENOMIC DNA]</scope>
</reference>
<evidence type="ECO:0000313" key="3">
    <source>
        <dbReference type="Proteomes" id="UP000183832"/>
    </source>
</evidence>